<gene>
    <name evidence="6" type="ORF">KABA2_06S01386</name>
</gene>
<organism evidence="6 7">
    <name type="scientific">Maudiozyma barnettii</name>
    <dbReference type="NCBI Taxonomy" id="61262"/>
    <lineage>
        <taxon>Eukaryota</taxon>
        <taxon>Fungi</taxon>
        <taxon>Dikarya</taxon>
        <taxon>Ascomycota</taxon>
        <taxon>Saccharomycotina</taxon>
        <taxon>Saccharomycetes</taxon>
        <taxon>Saccharomycetales</taxon>
        <taxon>Saccharomycetaceae</taxon>
        <taxon>Maudiozyma</taxon>
    </lineage>
</organism>
<evidence type="ECO:0000256" key="3">
    <source>
        <dbReference type="ARBA" id="ARBA00022833"/>
    </source>
</evidence>
<dbReference type="EMBL" id="CAEFZW010000006">
    <property type="protein sequence ID" value="CAB4255259.1"/>
    <property type="molecule type" value="Genomic_DNA"/>
</dbReference>
<proteinExistence type="predicted"/>
<dbReference type="SMART" id="SM00355">
    <property type="entry name" value="ZnF_C2H2"/>
    <property type="match status" value="2"/>
</dbReference>
<dbReference type="InterPro" id="IPR013087">
    <property type="entry name" value="Znf_C2H2_type"/>
</dbReference>
<comment type="caution">
    <text evidence="6">The sequence shown here is derived from an EMBL/GenBank/DDBJ whole genome shotgun (WGS) entry which is preliminary data.</text>
</comment>
<dbReference type="GO" id="GO:0008270">
    <property type="term" value="F:zinc ion binding"/>
    <property type="evidence" value="ECO:0007669"/>
    <property type="project" value="UniProtKB-KW"/>
</dbReference>
<dbReference type="Proteomes" id="UP000644660">
    <property type="component" value="Unassembled WGS sequence"/>
</dbReference>
<reference evidence="6 7" key="1">
    <citation type="submission" date="2020-05" db="EMBL/GenBank/DDBJ databases">
        <authorList>
            <person name="Casaregola S."/>
            <person name="Devillers H."/>
            <person name="Grondin C."/>
        </authorList>
    </citation>
    <scope>NUCLEOTIDE SEQUENCE [LARGE SCALE GENOMIC DNA]</scope>
    <source>
        <strain evidence="6 7">CLIB 1767</strain>
    </source>
</reference>
<name>A0A8H2VGJ5_9SACH</name>
<dbReference type="GO" id="GO:0000978">
    <property type="term" value="F:RNA polymerase II cis-regulatory region sequence-specific DNA binding"/>
    <property type="evidence" value="ECO:0007669"/>
    <property type="project" value="TreeGrafter"/>
</dbReference>
<keyword evidence="3" id="KW-0862">Zinc</keyword>
<protein>
    <recommendedName>
        <fullName evidence="5">C2H2-type domain-containing protein</fullName>
    </recommendedName>
</protein>
<evidence type="ECO:0000259" key="5">
    <source>
        <dbReference type="PROSITE" id="PS50157"/>
    </source>
</evidence>
<dbReference type="PANTHER" id="PTHR23235:SF120">
    <property type="entry name" value="KRUPPEL-LIKE FACTOR 15"/>
    <property type="match status" value="1"/>
</dbReference>
<evidence type="ECO:0000313" key="6">
    <source>
        <dbReference type="EMBL" id="CAB4255259.1"/>
    </source>
</evidence>
<dbReference type="GeneID" id="64858299"/>
<dbReference type="GO" id="GO:0000981">
    <property type="term" value="F:DNA-binding transcription factor activity, RNA polymerase II-specific"/>
    <property type="evidence" value="ECO:0007669"/>
    <property type="project" value="TreeGrafter"/>
</dbReference>
<dbReference type="OrthoDB" id="654211at2759"/>
<dbReference type="RefSeq" id="XP_041407103.1">
    <property type="nucleotide sequence ID" value="XM_041551169.1"/>
</dbReference>
<evidence type="ECO:0000256" key="2">
    <source>
        <dbReference type="ARBA" id="ARBA00022771"/>
    </source>
</evidence>
<dbReference type="PROSITE" id="PS00028">
    <property type="entry name" value="ZINC_FINGER_C2H2_1"/>
    <property type="match status" value="1"/>
</dbReference>
<evidence type="ECO:0000313" key="7">
    <source>
        <dbReference type="Proteomes" id="UP000644660"/>
    </source>
</evidence>
<keyword evidence="1" id="KW-0479">Metal-binding</keyword>
<feature type="domain" description="C2H2-type" evidence="5">
    <location>
        <begin position="181"/>
        <end position="209"/>
    </location>
</feature>
<sequence length="265" mass="30473">MTFQSDPVNFILPHGAEDPFLLSAELNLEDPLGDFSYLPSDIGIGNFRPIINPLEQYNIIANNMVTDHTQQENHNNNNITREAIQLGHVESNPRLTDYIGPVNRVEISKSPSPEQNDNVVEVEDSSQVVSVIDLFLENNADETQQYSEEVTSQNETTRASYSLNMVNNRGEKEGAKQKKTHRCVDCLRMCQSDSHLDRHMETVHSEERPWRCPACLKKRFKRKDHLVKHLKTLHQWGSQQIEGLQTPQVILDRKKKRKKPPKNKN</sequence>
<keyword evidence="2 4" id="KW-0863">Zinc-finger</keyword>
<dbReference type="Gene3D" id="3.30.160.60">
    <property type="entry name" value="Classic Zinc Finger"/>
    <property type="match status" value="1"/>
</dbReference>
<dbReference type="AlphaFoldDB" id="A0A8H2VGJ5"/>
<evidence type="ECO:0000256" key="1">
    <source>
        <dbReference type="ARBA" id="ARBA00022723"/>
    </source>
</evidence>
<dbReference type="InterPro" id="IPR036236">
    <property type="entry name" value="Znf_C2H2_sf"/>
</dbReference>
<keyword evidence="7" id="KW-1185">Reference proteome</keyword>
<dbReference type="PROSITE" id="PS50157">
    <property type="entry name" value="ZINC_FINGER_C2H2_2"/>
    <property type="match status" value="1"/>
</dbReference>
<dbReference type="SUPFAM" id="SSF57667">
    <property type="entry name" value="beta-beta-alpha zinc fingers"/>
    <property type="match status" value="1"/>
</dbReference>
<dbReference type="PANTHER" id="PTHR23235">
    <property type="entry name" value="KRUEPPEL-LIKE TRANSCRIPTION FACTOR"/>
    <property type="match status" value="1"/>
</dbReference>
<accession>A0A8H2VGJ5</accession>
<evidence type="ECO:0000256" key="4">
    <source>
        <dbReference type="PROSITE-ProRule" id="PRU00042"/>
    </source>
</evidence>